<dbReference type="KEGG" id="pco:PHACADRAFT_199521"/>
<dbReference type="PANTHER" id="PTHR48081">
    <property type="entry name" value="AB HYDROLASE SUPERFAMILY PROTEIN C4A8.06C"/>
    <property type="match status" value="1"/>
</dbReference>
<dbReference type="GeneID" id="18911420"/>
<dbReference type="InterPro" id="IPR013094">
    <property type="entry name" value="AB_hydrolase_3"/>
</dbReference>
<dbReference type="HOGENOM" id="CLU_019364_1_0_1"/>
<gene>
    <name evidence="4" type="ORF">PHACADRAFT_199521</name>
</gene>
<dbReference type="STRING" id="650164.K5VZH5"/>
<organism evidence="4 5">
    <name type="scientific">Phanerochaete carnosa (strain HHB-10118-sp)</name>
    <name type="common">White-rot fungus</name>
    <name type="synonym">Peniophora carnosa</name>
    <dbReference type="NCBI Taxonomy" id="650164"/>
    <lineage>
        <taxon>Eukaryota</taxon>
        <taxon>Fungi</taxon>
        <taxon>Dikarya</taxon>
        <taxon>Basidiomycota</taxon>
        <taxon>Agaricomycotina</taxon>
        <taxon>Agaricomycetes</taxon>
        <taxon>Polyporales</taxon>
        <taxon>Phanerochaetaceae</taxon>
        <taxon>Phanerochaete</taxon>
    </lineage>
</organism>
<dbReference type="EMBL" id="JH930476">
    <property type="protein sequence ID" value="EKM52019.1"/>
    <property type="molecule type" value="Genomic_DNA"/>
</dbReference>
<keyword evidence="2" id="KW-1133">Transmembrane helix</keyword>
<dbReference type="PANTHER" id="PTHR48081:SF26">
    <property type="entry name" value="ALPHA_BETA HYDROLASE FOLD-3 DOMAIN-CONTAINING PROTEIN"/>
    <property type="match status" value="1"/>
</dbReference>
<keyword evidence="2" id="KW-0812">Transmembrane</keyword>
<evidence type="ECO:0000256" key="2">
    <source>
        <dbReference type="SAM" id="Phobius"/>
    </source>
</evidence>
<proteinExistence type="predicted"/>
<dbReference type="GO" id="GO:0016787">
    <property type="term" value="F:hydrolase activity"/>
    <property type="evidence" value="ECO:0007669"/>
    <property type="project" value="UniProtKB-KW"/>
</dbReference>
<protein>
    <recommendedName>
        <fullName evidence="3">Alpha/beta hydrolase fold-3 domain-containing protein</fullName>
    </recommendedName>
</protein>
<feature type="transmembrane region" description="Helical" evidence="2">
    <location>
        <begin position="66"/>
        <end position="85"/>
    </location>
</feature>
<dbReference type="Proteomes" id="UP000008370">
    <property type="component" value="Unassembled WGS sequence"/>
</dbReference>
<evidence type="ECO:0000313" key="4">
    <source>
        <dbReference type="EMBL" id="EKM52019.1"/>
    </source>
</evidence>
<dbReference type="Gene3D" id="3.40.50.1820">
    <property type="entry name" value="alpha/beta hydrolase"/>
    <property type="match status" value="1"/>
</dbReference>
<reference evidence="4 5" key="1">
    <citation type="journal article" date="2012" name="BMC Genomics">
        <title>Comparative genomics of the white-rot fungi, Phanerochaete carnosa and P. chrysosporium, to elucidate the genetic basis of the distinct wood types they colonize.</title>
        <authorList>
            <person name="Suzuki H."/>
            <person name="MacDonald J."/>
            <person name="Syed K."/>
            <person name="Salamov A."/>
            <person name="Hori C."/>
            <person name="Aerts A."/>
            <person name="Henrissat B."/>
            <person name="Wiebenga A."/>
            <person name="vanKuyk P.A."/>
            <person name="Barry K."/>
            <person name="Lindquist E."/>
            <person name="LaButti K."/>
            <person name="Lapidus A."/>
            <person name="Lucas S."/>
            <person name="Coutinho P."/>
            <person name="Gong Y."/>
            <person name="Samejima M."/>
            <person name="Mahadevan R."/>
            <person name="Abou-Zaid M."/>
            <person name="de Vries R.P."/>
            <person name="Igarashi K."/>
            <person name="Yadav J.S."/>
            <person name="Grigoriev I.V."/>
            <person name="Master E.R."/>
        </authorList>
    </citation>
    <scope>NUCLEOTIDE SEQUENCE [LARGE SCALE GENOMIC DNA]</scope>
    <source>
        <strain evidence="4 5">HHB-10118-sp</strain>
    </source>
</reference>
<dbReference type="InterPro" id="IPR050300">
    <property type="entry name" value="GDXG_lipolytic_enzyme"/>
</dbReference>
<evidence type="ECO:0000259" key="3">
    <source>
        <dbReference type="Pfam" id="PF07859"/>
    </source>
</evidence>
<dbReference type="OrthoDB" id="2152029at2759"/>
<evidence type="ECO:0000256" key="1">
    <source>
        <dbReference type="ARBA" id="ARBA00022801"/>
    </source>
</evidence>
<keyword evidence="5" id="KW-1185">Reference proteome</keyword>
<dbReference type="AlphaFoldDB" id="K5VZH5"/>
<sequence length="404" mass="45056">MTTEVFWRVKHSVSPVLTRQPLKGLYLLVVVAGALIRLPYWLIVSAIPATRHRKRWSFARAMQMHILQYTFIPLFATLALPTVFIDPKTVDPAKGTIWIDPTPEFVAGEIKEAADVNGVEPARVIGYMQFKKGKECRADEKARPGEKIIYHLHGGGYIWDGVKGGSGWLCSKWLEESPSMSRTFQVEFRLSSSHPRPRKNGFPAALIDALAGYNFLVNVLGFEPHNVILSGDSGGAHMGIGLVRYLIQQQFPTLPLPGSLLLISPVADFGGTHIGMEHWRANASSDFTQSFYYGYPTSSLLGSLPVEMAELSPWISPGSLKLPEPHGLFKGFPRTYMVTGGAECALDQQHTLRDRMRTDMGESSFQYLEVPDALHVFPTMSFHTPENAETIRALTRWAEEVDEQ</sequence>
<feature type="transmembrane region" description="Helical" evidence="2">
    <location>
        <begin position="25"/>
        <end position="45"/>
    </location>
</feature>
<dbReference type="InParanoid" id="K5VZH5"/>
<keyword evidence="1" id="KW-0378">Hydrolase</keyword>
<dbReference type="SUPFAM" id="SSF53474">
    <property type="entry name" value="alpha/beta-Hydrolases"/>
    <property type="match status" value="1"/>
</dbReference>
<evidence type="ECO:0000313" key="5">
    <source>
        <dbReference type="Proteomes" id="UP000008370"/>
    </source>
</evidence>
<dbReference type="Pfam" id="PF07859">
    <property type="entry name" value="Abhydrolase_3"/>
    <property type="match status" value="1"/>
</dbReference>
<accession>K5VZH5</accession>
<dbReference type="RefSeq" id="XP_007399808.1">
    <property type="nucleotide sequence ID" value="XM_007399746.1"/>
</dbReference>
<name>K5VZH5_PHACS</name>
<keyword evidence="2" id="KW-0472">Membrane</keyword>
<dbReference type="InterPro" id="IPR029058">
    <property type="entry name" value="AB_hydrolase_fold"/>
</dbReference>
<feature type="domain" description="Alpha/beta hydrolase fold-3" evidence="3">
    <location>
        <begin position="150"/>
        <end position="377"/>
    </location>
</feature>